<feature type="compositionally biased region" description="Basic and acidic residues" evidence="3">
    <location>
        <begin position="914"/>
        <end position="930"/>
    </location>
</feature>
<feature type="region of interest" description="Disordered" evidence="3">
    <location>
        <begin position="571"/>
        <end position="649"/>
    </location>
</feature>
<feature type="domain" description="RRM" evidence="4">
    <location>
        <begin position="360"/>
        <end position="442"/>
    </location>
</feature>
<feature type="domain" description="RRM" evidence="4">
    <location>
        <begin position="972"/>
        <end position="1050"/>
    </location>
</feature>
<dbReference type="InterPro" id="IPR012677">
    <property type="entry name" value="Nucleotide-bd_a/b_plait_sf"/>
</dbReference>
<dbReference type="OrthoDB" id="3800936at2759"/>
<feature type="compositionally biased region" description="Basic and acidic residues" evidence="3">
    <location>
        <begin position="54"/>
        <end position="69"/>
    </location>
</feature>
<feature type="compositionally biased region" description="Pro residues" evidence="3">
    <location>
        <begin position="513"/>
        <end position="522"/>
    </location>
</feature>
<feature type="region of interest" description="Disordered" evidence="3">
    <location>
        <begin position="1"/>
        <end position="138"/>
    </location>
</feature>
<feature type="region of interest" description="Disordered" evidence="3">
    <location>
        <begin position="161"/>
        <end position="193"/>
    </location>
</feature>
<dbReference type="Gene3D" id="3.30.70.330">
    <property type="match status" value="6"/>
</dbReference>
<dbReference type="CDD" id="cd00590">
    <property type="entry name" value="RRM_SF"/>
    <property type="match status" value="6"/>
</dbReference>
<dbReference type="InterPro" id="IPR000504">
    <property type="entry name" value="RRM_dom"/>
</dbReference>
<dbReference type="PROSITE" id="PS50102">
    <property type="entry name" value="RRM"/>
    <property type="match status" value="6"/>
</dbReference>
<feature type="compositionally biased region" description="Basic and acidic residues" evidence="3">
    <location>
        <begin position="940"/>
        <end position="950"/>
    </location>
</feature>
<feature type="compositionally biased region" description="Low complexity" evidence="3">
    <location>
        <begin position="463"/>
        <end position="472"/>
    </location>
</feature>
<feature type="region of interest" description="Disordered" evidence="3">
    <location>
        <begin position="755"/>
        <end position="804"/>
    </location>
</feature>
<evidence type="ECO:0000259" key="4">
    <source>
        <dbReference type="PROSITE" id="PS50102"/>
    </source>
</evidence>
<feature type="compositionally biased region" description="Basic and acidic residues" evidence="3">
    <location>
        <begin position="184"/>
        <end position="193"/>
    </location>
</feature>
<feature type="compositionally biased region" description="Basic and acidic residues" evidence="3">
    <location>
        <begin position="639"/>
        <end position="649"/>
    </location>
</feature>
<feature type="region of interest" description="Disordered" evidence="3">
    <location>
        <begin position="436"/>
        <end position="555"/>
    </location>
</feature>
<evidence type="ECO:0000256" key="1">
    <source>
        <dbReference type="ARBA" id="ARBA00022884"/>
    </source>
</evidence>
<dbReference type="SUPFAM" id="SSF54928">
    <property type="entry name" value="RNA-binding domain, RBD"/>
    <property type="match status" value="4"/>
</dbReference>
<proteinExistence type="predicted"/>
<dbReference type="GO" id="GO:0003723">
    <property type="term" value="F:RNA binding"/>
    <property type="evidence" value="ECO:0007669"/>
    <property type="project" value="UniProtKB-UniRule"/>
</dbReference>
<evidence type="ECO:0000313" key="5">
    <source>
        <dbReference type="EMBL" id="KAG8477314.1"/>
    </source>
</evidence>
<feature type="domain" description="RRM" evidence="4">
    <location>
        <begin position="1052"/>
        <end position="1136"/>
    </location>
</feature>
<feature type="region of interest" description="Disordered" evidence="3">
    <location>
        <begin position="1382"/>
        <end position="1426"/>
    </location>
</feature>
<dbReference type="InterPro" id="IPR035979">
    <property type="entry name" value="RBD_domain_sf"/>
</dbReference>
<feature type="compositionally biased region" description="Basic residues" evidence="3">
    <location>
        <begin position="1214"/>
        <end position="1228"/>
    </location>
</feature>
<feature type="compositionally biased region" description="Basic residues" evidence="3">
    <location>
        <begin position="436"/>
        <end position="450"/>
    </location>
</feature>
<feature type="compositionally biased region" description="Basic and acidic residues" evidence="3">
    <location>
        <begin position="1417"/>
        <end position="1426"/>
    </location>
</feature>
<feature type="compositionally biased region" description="Basic and acidic residues" evidence="3">
    <location>
        <begin position="166"/>
        <end position="178"/>
    </location>
</feature>
<feature type="compositionally biased region" description="Low complexity" evidence="3">
    <location>
        <begin position="588"/>
        <end position="597"/>
    </location>
</feature>
<evidence type="ECO:0000256" key="2">
    <source>
        <dbReference type="PROSITE-ProRule" id="PRU00176"/>
    </source>
</evidence>
<name>A0A8J5Y5B7_9ROSI</name>
<feature type="region of interest" description="Disordered" evidence="3">
    <location>
        <begin position="845"/>
        <end position="965"/>
    </location>
</feature>
<feature type="compositionally biased region" description="Acidic residues" evidence="3">
    <location>
        <begin position="93"/>
        <end position="138"/>
    </location>
</feature>
<evidence type="ECO:0000313" key="6">
    <source>
        <dbReference type="Proteomes" id="UP000701853"/>
    </source>
</evidence>
<accession>A0A8J5Y5B7</accession>
<feature type="compositionally biased region" description="Polar residues" evidence="3">
    <location>
        <begin position="75"/>
        <end position="85"/>
    </location>
</feature>
<keyword evidence="1 2" id="KW-0694">RNA-binding</keyword>
<feature type="compositionally biased region" description="Basic and acidic residues" evidence="3">
    <location>
        <begin position="1317"/>
        <end position="1336"/>
    </location>
</feature>
<gene>
    <name evidence="5" type="ORF">CXB51_030230</name>
</gene>
<feature type="compositionally biased region" description="Basic and acidic residues" evidence="3">
    <location>
        <begin position="539"/>
        <end position="555"/>
    </location>
</feature>
<dbReference type="PANTHER" id="PTHR21245">
    <property type="entry name" value="HETEROGENEOUS NUCLEAR RIBONUCLEOPROTEIN"/>
    <property type="match status" value="1"/>
</dbReference>
<feature type="domain" description="RRM" evidence="4">
    <location>
        <begin position="280"/>
        <end position="360"/>
    </location>
</feature>
<feature type="compositionally biased region" description="Basic and acidic residues" evidence="3">
    <location>
        <begin position="956"/>
        <end position="965"/>
    </location>
</feature>
<keyword evidence="6" id="KW-1185">Reference proteome</keyword>
<protein>
    <recommendedName>
        <fullName evidence="4">RRM domain-containing protein</fullName>
    </recommendedName>
</protein>
<sequence>MPPRIVKRGAAAGGSKRTPRNTRGASKSENPPAEPAQEAVNAKEASVPVEEVVEAVKVDEKPTPEQKEVIEEENTGLNLNSNGSVSMKKENDSQESIEEYEKDERLELDDNEPEYEAEEYGGVDYDEKEMDPDEVEDEVEVVIEEEQDGEDEDIHEVEVEGDAADDEHPGEEAEHADLDDATEHEERHEVVQERRKRKEFEVFVGGLDKDATEDDIRKVFNQVGEIVEVRLMMNPQTKKNKGFAFLRFATIEQAKRAYTELRNPVINGKQCGVTPSQDSDTLFLGNICKTWTKEALKEKLKHYGVDNVEDLTLVEDSNNEGMNRGFAFLEFASRSDAMDAFKRLQRRDVLFGVDRPAKVRTIFIDCLPPSWDEDCVRELLEKYGEIEKIELARNMPSADRKDYGFVTFDTHDAAVTCAKSINNTELGEGDIRAKVRARLSRPHQRGRGKNVSRDSFRSGRGSGRVVRGSWGRPDSRGFAPRGMRGISSRAPPPSLKRPVGLRDRRPLMSAPPRGRPSSPPPSRSYDRRAPVMPYPKGSLKREYSQRDELPPLRSREVMDYGSRVVPDRRSTYREEYSSRNPGYFDLPRTTSRTAARRPYGDDAYAQRFERPPPSYREGRGRDYDTISGSKRPYPVMDDVPPRYADDGPRHSRARLDYELAGVAPPYVDAYGDRLGRSNLGYGGSRSSISSQTSHGLYGSRQGMGYGGGSFSSSDVGGMYSSSGYGGDYIPRGSGVGGSSYSSMYSSRGMGGSSYMGGGGGSGTVKRGAAAGGPKRTPRSTRGASKSENPPAEPVQEAVNTKEASVSVEEVVEAVKAVEKPIPEQKVVIVEKGAVEEENTRLNLNSNGSVAMKKENDSKESIEEYGKDERLELDDNEPEYEAEEYGGVDYDEKEMDPDEVEDEVEEVIEEEQDGEEKAGDLSDYEDIHEVEVEGDADDDEHPGQEVEHADLDDATEHEERHEVVQERRKRKEFEVFVGGLDKDATEDDIRKVFNQVGEIVEVRLMMNPQTKKNKGFAFLRFATIEQAKLAYTELRNPVINGKQCGVTPSQDSDTLFLGNICKTWTKEALKEKLKHYGVDNVEDLTLVEDSNNEGMNRGFAFLEFASRSDAMDAFKRLQRRDVLFGVDRPAKIPSSIQVRTIFIDCLPPSWDEDRVRELLKKYGEIEKIELARNMPSADRKDYGFVTFDTHDAAVTCAKSINNTELGEGDIRAKVRARLSRPHQRGRSKNVGRDSFRSGRGSGRVVRGSWGRPDSRGFAPRGMRGISSRAPPPSLKRPVGLRDRRPLMSAPARGRPLSPPPSRSYDRRAAVMPYPKGSLKREYSQRDELPPPRSREVMDYGSRIFPDRRSTYREEYSSRNSGYFDMPRTTSRTAARRPYGDDAYAQRFERPPPSYREGRGRDYDTISGSKRPYPVMDDVPPRYADDGPRHSRARLDYELAGGVPPYVDAYGDRLGRSNLGYGGGRSSISSQDSHGLYASRQGMGYGGGSFSSSDIGGMYSSSGYGGDYMPRGSDVGGSSYSSMYSSRGMGGSSYMGGGGGSGSYY</sequence>
<comment type="caution">
    <text evidence="5">The sequence shown here is derived from an EMBL/GenBank/DDBJ whole genome shotgun (WGS) entry which is preliminary data.</text>
</comment>
<dbReference type="EMBL" id="JAHUZN010000011">
    <property type="protein sequence ID" value="KAG8477314.1"/>
    <property type="molecule type" value="Genomic_DNA"/>
</dbReference>
<organism evidence="5 6">
    <name type="scientific">Gossypium anomalum</name>
    <dbReference type="NCBI Taxonomy" id="47600"/>
    <lineage>
        <taxon>Eukaryota</taxon>
        <taxon>Viridiplantae</taxon>
        <taxon>Streptophyta</taxon>
        <taxon>Embryophyta</taxon>
        <taxon>Tracheophyta</taxon>
        <taxon>Spermatophyta</taxon>
        <taxon>Magnoliopsida</taxon>
        <taxon>eudicotyledons</taxon>
        <taxon>Gunneridae</taxon>
        <taxon>Pentapetalae</taxon>
        <taxon>rosids</taxon>
        <taxon>malvids</taxon>
        <taxon>Malvales</taxon>
        <taxon>Malvaceae</taxon>
        <taxon>Malvoideae</taxon>
        <taxon>Gossypium</taxon>
    </lineage>
</organism>
<feature type="compositionally biased region" description="Basic and acidic residues" evidence="3">
    <location>
        <begin position="851"/>
        <end position="869"/>
    </location>
</feature>
<feature type="domain" description="RRM" evidence="4">
    <location>
        <begin position="1138"/>
        <end position="1220"/>
    </location>
</feature>
<evidence type="ECO:0000256" key="3">
    <source>
        <dbReference type="SAM" id="MobiDB-lite"/>
    </source>
</evidence>
<feature type="compositionally biased region" description="Acidic residues" evidence="3">
    <location>
        <begin position="870"/>
        <end position="913"/>
    </location>
</feature>
<feature type="domain" description="RRM" evidence="4">
    <location>
        <begin position="200"/>
        <end position="278"/>
    </location>
</feature>
<dbReference type="Pfam" id="PF00076">
    <property type="entry name" value="RRM_1"/>
    <property type="match status" value="6"/>
</dbReference>
<dbReference type="Proteomes" id="UP000701853">
    <property type="component" value="Chromosome 11"/>
</dbReference>
<dbReference type="SMART" id="SM00360">
    <property type="entry name" value="RRM"/>
    <property type="match status" value="6"/>
</dbReference>
<feature type="region of interest" description="Disordered" evidence="3">
    <location>
        <begin position="1214"/>
        <end position="1336"/>
    </location>
</feature>
<feature type="compositionally biased region" description="Low complexity" evidence="3">
    <location>
        <begin position="1241"/>
        <end position="1250"/>
    </location>
</feature>
<dbReference type="FunFam" id="3.30.70.330:FF:000187">
    <property type="entry name" value="Heterogeneous nuclear ribonucleoprotein Q"/>
    <property type="match status" value="2"/>
</dbReference>
<reference evidence="5 6" key="1">
    <citation type="journal article" date="2021" name="bioRxiv">
        <title>The Gossypium anomalum genome as a resource for cotton improvement and evolutionary analysis of hybrid incompatibility.</title>
        <authorList>
            <person name="Grover C.E."/>
            <person name="Yuan D."/>
            <person name="Arick M.A."/>
            <person name="Miller E.R."/>
            <person name="Hu G."/>
            <person name="Peterson D.G."/>
            <person name="Wendel J.F."/>
            <person name="Udall J.A."/>
        </authorList>
    </citation>
    <scope>NUCLEOTIDE SEQUENCE [LARGE SCALE GENOMIC DNA]</scope>
    <source>
        <strain evidence="5">JFW-Udall</strain>
        <tissue evidence="5">Leaf</tissue>
    </source>
</reference>